<evidence type="ECO:0000313" key="1">
    <source>
        <dbReference type="EMBL" id="CAG8786431.1"/>
    </source>
</evidence>
<reference evidence="1" key="1">
    <citation type="submission" date="2021-06" db="EMBL/GenBank/DDBJ databases">
        <authorList>
            <person name="Kallberg Y."/>
            <person name="Tangrot J."/>
            <person name="Rosling A."/>
        </authorList>
    </citation>
    <scope>NUCLEOTIDE SEQUENCE</scope>
    <source>
        <strain evidence="1">CL551</strain>
    </source>
</reference>
<dbReference type="Proteomes" id="UP000789342">
    <property type="component" value="Unassembled WGS sequence"/>
</dbReference>
<accession>A0A9N9P2Q8</accession>
<gene>
    <name evidence="1" type="ORF">AMORRO_LOCUS17764</name>
</gene>
<organism evidence="1 2">
    <name type="scientific">Acaulospora morrowiae</name>
    <dbReference type="NCBI Taxonomy" id="94023"/>
    <lineage>
        <taxon>Eukaryota</taxon>
        <taxon>Fungi</taxon>
        <taxon>Fungi incertae sedis</taxon>
        <taxon>Mucoromycota</taxon>
        <taxon>Glomeromycotina</taxon>
        <taxon>Glomeromycetes</taxon>
        <taxon>Diversisporales</taxon>
        <taxon>Acaulosporaceae</taxon>
        <taxon>Acaulospora</taxon>
    </lineage>
</organism>
<name>A0A9N9P2Q8_9GLOM</name>
<protein>
    <submittedName>
        <fullName evidence="1">4825_t:CDS:1</fullName>
    </submittedName>
</protein>
<dbReference type="EMBL" id="CAJVPV010057124">
    <property type="protein sequence ID" value="CAG8786431.1"/>
    <property type="molecule type" value="Genomic_DNA"/>
</dbReference>
<comment type="caution">
    <text evidence="1">The sequence shown here is derived from an EMBL/GenBank/DDBJ whole genome shotgun (WGS) entry which is preliminary data.</text>
</comment>
<feature type="non-terminal residue" evidence="1">
    <location>
        <position position="1"/>
    </location>
</feature>
<dbReference type="AlphaFoldDB" id="A0A9N9P2Q8"/>
<proteinExistence type="predicted"/>
<sequence length="72" mass="8435">MSVRVTRETRNTSQLNMILKYIEESLESLTLERKQDIVEISLSAYELDSVDVREAIHEKYDAEIIGKNMFIK</sequence>
<dbReference type="OrthoDB" id="2381952at2759"/>
<keyword evidence="2" id="KW-1185">Reference proteome</keyword>
<evidence type="ECO:0000313" key="2">
    <source>
        <dbReference type="Proteomes" id="UP000789342"/>
    </source>
</evidence>